<evidence type="ECO:0000313" key="2">
    <source>
        <dbReference type="EMBL" id="RGR69548.1"/>
    </source>
</evidence>
<dbReference type="GeneID" id="83016651"/>
<comment type="caution">
    <text evidence="2">The sequence shown here is derived from an EMBL/GenBank/DDBJ whole genome shotgun (WGS) entry which is preliminary data.</text>
</comment>
<gene>
    <name evidence="2" type="ORF">DWY25_14705</name>
</gene>
<evidence type="ECO:0000313" key="3">
    <source>
        <dbReference type="Proteomes" id="UP000284178"/>
    </source>
</evidence>
<organism evidence="2 3">
    <name type="scientific">Holdemania filiformis</name>
    <dbReference type="NCBI Taxonomy" id="61171"/>
    <lineage>
        <taxon>Bacteria</taxon>
        <taxon>Bacillati</taxon>
        <taxon>Bacillota</taxon>
        <taxon>Erysipelotrichia</taxon>
        <taxon>Erysipelotrichales</taxon>
        <taxon>Erysipelotrichaceae</taxon>
        <taxon>Holdemania</taxon>
    </lineage>
</organism>
<protein>
    <submittedName>
        <fullName evidence="2">F420-0--gamma-glutamyl ligase</fullName>
    </submittedName>
</protein>
<keyword evidence="2" id="KW-0436">Ligase</keyword>
<dbReference type="RefSeq" id="WP_117895872.1">
    <property type="nucleotide sequence ID" value="NZ_CABJCV010000023.1"/>
</dbReference>
<keyword evidence="3" id="KW-1185">Reference proteome</keyword>
<accession>A0A412FN14</accession>
<dbReference type="Proteomes" id="UP000284178">
    <property type="component" value="Unassembled WGS sequence"/>
</dbReference>
<feature type="domain" description="Coenzyme F420:L-glutamate ligase-like" evidence="1">
    <location>
        <begin position="24"/>
        <end position="177"/>
    </location>
</feature>
<dbReference type="EMBL" id="QRUP01000023">
    <property type="protein sequence ID" value="RGR69548.1"/>
    <property type="molecule type" value="Genomic_DNA"/>
</dbReference>
<dbReference type="SUPFAM" id="SSF144010">
    <property type="entry name" value="CofE-like"/>
    <property type="match status" value="1"/>
</dbReference>
<sequence length="259" mass="28096">MLKVNEQKQKRIEVEGWSYDRFAIPTPVIGPGDDLDVLLTQLVLPELEAGDLVFISEKMVACTQGRAIPLSAIVPGRLARLLSRFVTKTPRGIGLGMPETMQMAIEECGVIRILFAALAGALGRLSGQKGWFYQVAGKKASTIDGPCGYTLPPYNHYVVLGPSDPQAVARHCAERLHHPAAIIDANDYGVEILGLWPMSLPRRRLAAALRDNPLGQSCQRTPVGILRPVGEREAEVCAKLDAMTSGLTECQTDHSTSTN</sequence>
<reference evidence="2 3" key="1">
    <citation type="submission" date="2018-08" db="EMBL/GenBank/DDBJ databases">
        <title>A genome reference for cultivated species of the human gut microbiota.</title>
        <authorList>
            <person name="Zou Y."/>
            <person name="Xue W."/>
            <person name="Luo G."/>
        </authorList>
    </citation>
    <scope>NUCLEOTIDE SEQUENCE [LARGE SCALE GENOMIC DNA]</scope>
    <source>
        <strain evidence="2 3">AF24-29</strain>
    </source>
</reference>
<name>A0A412FN14_9FIRM</name>
<proteinExistence type="predicted"/>
<dbReference type="InterPro" id="IPR002847">
    <property type="entry name" value="F420-0_gamma-glut_ligase-dom"/>
</dbReference>
<dbReference type="GO" id="GO:0016874">
    <property type="term" value="F:ligase activity"/>
    <property type="evidence" value="ECO:0007669"/>
    <property type="project" value="UniProtKB-KW"/>
</dbReference>
<evidence type="ECO:0000259" key="1">
    <source>
        <dbReference type="Pfam" id="PF01996"/>
    </source>
</evidence>
<dbReference type="Pfam" id="PF01996">
    <property type="entry name" value="F420_ligase"/>
    <property type="match status" value="1"/>
</dbReference>
<dbReference type="Gene3D" id="3.30.1330.100">
    <property type="entry name" value="CofE-like"/>
    <property type="match status" value="1"/>
</dbReference>
<dbReference type="AlphaFoldDB" id="A0A412FN14"/>